<dbReference type="RefSeq" id="WP_146157017.1">
    <property type="nucleotide sequence ID" value="NZ_JAERMS010000019.1"/>
</dbReference>
<sequence>MNCGSSLFFLLPFFNQFKREVSGAHRAVLESPCVVFKPTGLPFLRGRIAFGSPSLPFRLAKGLPLRAKRAASAPQKLCFQKTKKQPYPVIYLVMSRISTNFAALSLIH</sequence>
<organism evidence="1 2">
    <name type="scientific">Prevotella illustrans</name>
    <dbReference type="NCBI Taxonomy" id="2800387"/>
    <lineage>
        <taxon>Bacteria</taxon>
        <taxon>Pseudomonadati</taxon>
        <taxon>Bacteroidota</taxon>
        <taxon>Bacteroidia</taxon>
        <taxon>Bacteroidales</taxon>
        <taxon>Prevotellaceae</taxon>
        <taxon>Prevotella</taxon>
    </lineage>
</organism>
<gene>
    <name evidence="1" type="ORF">JHU38_07190</name>
</gene>
<protein>
    <submittedName>
        <fullName evidence="1">Uncharacterized protein</fullName>
    </submittedName>
</protein>
<evidence type="ECO:0000313" key="1">
    <source>
        <dbReference type="EMBL" id="MBO1363556.1"/>
    </source>
</evidence>
<reference evidence="1 2" key="1">
    <citation type="submission" date="2021-01" db="EMBL/GenBank/DDBJ databases">
        <title>Prevotella A2931 sp. nov.</title>
        <authorList>
            <person name="Buhl M."/>
            <person name="Oberhettinger P."/>
        </authorList>
    </citation>
    <scope>NUCLEOTIDE SEQUENCE [LARGE SCALE GENOMIC DNA]</scope>
    <source>
        <strain evidence="1 2">A2931</strain>
    </source>
</reference>
<accession>A0ABS3M639</accession>
<comment type="caution">
    <text evidence="1">The sequence shown here is derived from an EMBL/GenBank/DDBJ whole genome shotgun (WGS) entry which is preliminary data.</text>
</comment>
<name>A0ABS3M639_9BACT</name>
<keyword evidence="2" id="KW-1185">Reference proteome</keyword>
<proteinExistence type="predicted"/>
<dbReference type="EMBL" id="JAERMS010000019">
    <property type="protein sequence ID" value="MBO1363556.1"/>
    <property type="molecule type" value="Genomic_DNA"/>
</dbReference>
<dbReference type="Proteomes" id="UP000664265">
    <property type="component" value="Unassembled WGS sequence"/>
</dbReference>
<evidence type="ECO:0000313" key="2">
    <source>
        <dbReference type="Proteomes" id="UP000664265"/>
    </source>
</evidence>